<accession>A0A8S5RVL3</accession>
<organism evidence="1">
    <name type="scientific">Siphoviridae sp. ctLeG9</name>
    <dbReference type="NCBI Taxonomy" id="2827848"/>
    <lineage>
        <taxon>Viruses</taxon>
        <taxon>Duplodnaviria</taxon>
        <taxon>Heunggongvirae</taxon>
        <taxon>Uroviricota</taxon>
        <taxon>Caudoviricetes</taxon>
    </lineage>
</organism>
<dbReference type="InterPro" id="IPR019289">
    <property type="entry name" value="Phage_tail_E/E"/>
</dbReference>
<name>A0A8S5RVL3_9CAUD</name>
<sequence>MRTQVVTLKHGFKVGGEYLRDVVLREPCVGDMIKAESLMPANGGSIAFRSALVATCIEKLDGADFPVTVAMVGELKLADYNILIDALGQLEADGVDEAKKE</sequence>
<protein>
    <submittedName>
        <fullName evidence="1">Tail assembly chaperone protein</fullName>
    </submittedName>
</protein>
<reference evidence="1" key="1">
    <citation type="journal article" date="2021" name="Proc. Natl. Acad. Sci. U.S.A.">
        <title>A Catalog of Tens of Thousands of Viruses from Human Metagenomes Reveals Hidden Associations with Chronic Diseases.</title>
        <authorList>
            <person name="Tisza M.J."/>
            <person name="Buck C.B."/>
        </authorList>
    </citation>
    <scope>NUCLEOTIDE SEQUENCE</scope>
    <source>
        <strain evidence="1">CtLeG9</strain>
    </source>
</reference>
<dbReference type="Pfam" id="PF10109">
    <property type="entry name" value="Phage_TAC_7"/>
    <property type="match status" value="1"/>
</dbReference>
<proteinExistence type="predicted"/>
<dbReference type="EMBL" id="BK032495">
    <property type="protein sequence ID" value="DAF42482.1"/>
    <property type="molecule type" value="Genomic_DNA"/>
</dbReference>
<evidence type="ECO:0000313" key="1">
    <source>
        <dbReference type="EMBL" id="DAF42482.1"/>
    </source>
</evidence>